<accession>A0A9J7YRQ5</accession>
<dbReference type="SMART" id="SM00409">
    <property type="entry name" value="IG"/>
    <property type="match status" value="2"/>
</dbReference>
<dbReference type="Gene3D" id="2.60.40.10">
    <property type="entry name" value="Immunoglobulins"/>
    <property type="match status" value="2"/>
</dbReference>
<dbReference type="Pfam" id="PF13895">
    <property type="entry name" value="Ig_2"/>
    <property type="match status" value="1"/>
</dbReference>
<organism evidence="4 5">
    <name type="scientific">Cyprinus carpio carpio</name>
    <dbReference type="NCBI Taxonomy" id="630221"/>
    <lineage>
        <taxon>Eukaryota</taxon>
        <taxon>Metazoa</taxon>
        <taxon>Chordata</taxon>
        <taxon>Craniata</taxon>
        <taxon>Vertebrata</taxon>
        <taxon>Euteleostomi</taxon>
        <taxon>Actinopterygii</taxon>
        <taxon>Neopterygii</taxon>
        <taxon>Teleostei</taxon>
        <taxon>Ostariophysi</taxon>
        <taxon>Cypriniformes</taxon>
        <taxon>Cyprinidae</taxon>
        <taxon>Cyprininae</taxon>
        <taxon>Cyprinus</taxon>
    </lineage>
</organism>
<dbReference type="Proteomes" id="UP001108240">
    <property type="component" value="Unplaced"/>
</dbReference>
<reference evidence="4" key="1">
    <citation type="submission" date="2025-08" db="UniProtKB">
        <authorList>
            <consortium name="Ensembl"/>
        </authorList>
    </citation>
    <scope>IDENTIFICATION</scope>
</reference>
<dbReference type="Pfam" id="PF13927">
    <property type="entry name" value="Ig_3"/>
    <property type="match status" value="1"/>
</dbReference>
<dbReference type="GeneTree" id="ENSGT01010000222294"/>
<feature type="transmembrane region" description="Helical" evidence="2">
    <location>
        <begin position="213"/>
        <end position="235"/>
    </location>
</feature>
<dbReference type="InterPro" id="IPR007110">
    <property type="entry name" value="Ig-like_dom"/>
</dbReference>
<dbReference type="AlphaFoldDB" id="A0A9J7YRQ5"/>
<name>A0A9J7YRQ5_CYPCA</name>
<keyword evidence="2" id="KW-0472">Membrane</keyword>
<evidence type="ECO:0000256" key="2">
    <source>
        <dbReference type="SAM" id="Phobius"/>
    </source>
</evidence>
<dbReference type="CDD" id="cd00096">
    <property type="entry name" value="Ig"/>
    <property type="match status" value="1"/>
</dbReference>
<evidence type="ECO:0000256" key="1">
    <source>
        <dbReference type="SAM" id="MobiDB-lite"/>
    </source>
</evidence>
<dbReference type="PANTHER" id="PTHR46013">
    <property type="entry name" value="VASCULAR CELL ADHESION MOLECULE 1"/>
    <property type="match status" value="1"/>
</dbReference>
<reference evidence="4" key="2">
    <citation type="submission" date="2025-09" db="UniProtKB">
        <authorList>
            <consortium name="Ensembl"/>
        </authorList>
    </citation>
    <scope>IDENTIFICATION</scope>
</reference>
<dbReference type="PROSITE" id="PS50835">
    <property type="entry name" value="IG_LIKE"/>
    <property type="match status" value="2"/>
</dbReference>
<keyword evidence="2" id="KW-0812">Transmembrane</keyword>
<dbReference type="InterPro" id="IPR013783">
    <property type="entry name" value="Ig-like_fold"/>
</dbReference>
<dbReference type="SUPFAM" id="SSF48726">
    <property type="entry name" value="Immunoglobulin"/>
    <property type="match status" value="2"/>
</dbReference>
<dbReference type="InterPro" id="IPR036179">
    <property type="entry name" value="Ig-like_dom_sf"/>
</dbReference>
<keyword evidence="2" id="KW-1133">Transmembrane helix</keyword>
<feature type="domain" description="Ig-like" evidence="3">
    <location>
        <begin position="121"/>
        <end position="208"/>
    </location>
</feature>
<feature type="region of interest" description="Disordered" evidence="1">
    <location>
        <begin position="310"/>
        <end position="340"/>
    </location>
</feature>
<sequence length="340" mass="37137">MISIGSCNTEDWSNAAKNSELHLINCIKDSPKNTRILISPKGDIKEGFAVNLTCSSNANPPVQKYTWYKVNGGQPWNKGTAQNLTFPSVRSHHAGQYYCTAWNVFGMGTSPTISLIVLYAPKNTSVLARPSTVIEAGSSLTLTCISQANPAVENYTWHRINAADAWETRSGPSYTIAEVSPGASGQYYCEARNRIGAHSSPVLTVKVRGGLKVIALASAVGVSIGLISLTVVVMISKNMHRIDTENLEEEKQYSPLVDLPVDSTLFSESTSETFLLKSTKMSDIPEEPEEIYESSHPSIVPLKEAAQSAEEQGKFNFITSGPDGGHKHTSRWRQEAQRWS</sequence>
<dbReference type="InterPro" id="IPR003599">
    <property type="entry name" value="Ig_sub"/>
</dbReference>
<feature type="domain" description="Ig-like" evidence="3">
    <location>
        <begin position="31"/>
        <end position="114"/>
    </location>
</feature>
<dbReference type="InterPro" id="IPR003598">
    <property type="entry name" value="Ig_sub2"/>
</dbReference>
<dbReference type="PANTHER" id="PTHR46013:SF4">
    <property type="entry name" value="B-CELL RECEPTOR CD22-RELATED"/>
    <property type="match status" value="1"/>
</dbReference>
<protein>
    <submittedName>
        <fullName evidence="4">Si:dkey-33i11.1</fullName>
    </submittedName>
</protein>
<proteinExistence type="predicted"/>
<evidence type="ECO:0000313" key="4">
    <source>
        <dbReference type="Ensembl" id="ENSCCRP00000119975.1"/>
    </source>
</evidence>
<keyword evidence="5" id="KW-1185">Reference proteome</keyword>
<evidence type="ECO:0000259" key="3">
    <source>
        <dbReference type="PROSITE" id="PS50835"/>
    </source>
</evidence>
<dbReference type="Ensembl" id="ENSCCRT00000144019.1">
    <property type="protein sequence ID" value="ENSCCRP00000119975.1"/>
    <property type="gene ID" value="ENSCCRG00000017383.2"/>
</dbReference>
<dbReference type="SMART" id="SM00408">
    <property type="entry name" value="IGc2"/>
    <property type="match status" value="2"/>
</dbReference>
<evidence type="ECO:0000313" key="5">
    <source>
        <dbReference type="Proteomes" id="UP001108240"/>
    </source>
</evidence>